<evidence type="ECO:0000313" key="3">
    <source>
        <dbReference type="EMBL" id="CAF4444576.1"/>
    </source>
</evidence>
<dbReference type="GO" id="GO:0043130">
    <property type="term" value="F:ubiquitin binding"/>
    <property type="evidence" value="ECO:0007669"/>
    <property type="project" value="TreeGrafter"/>
</dbReference>
<dbReference type="InterPro" id="IPR008883">
    <property type="entry name" value="UEV_N"/>
</dbReference>
<dbReference type="EMBL" id="CAJOAZ010032052">
    <property type="protein sequence ID" value="CAF4444576.1"/>
    <property type="molecule type" value="Genomic_DNA"/>
</dbReference>
<dbReference type="Gene3D" id="3.10.110.10">
    <property type="entry name" value="Ubiquitin Conjugating Enzyme"/>
    <property type="match status" value="1"/>
</dbReference>
<comment type="caution">
    <text evidence="3">The sequence shown here is derived from an EMBL/GenBank/DDBJ whole genome shotgun (WGS) entry which is preliminary data.</text>
</comment>
<gene>
    <name evidence="3" type="ORF">OXD698_LOCUS54021</name>
</gene>
<dbReference type="GO" id="GO:0015031">
    <property type="term" value="P:protein transport"/>
    <property type="evidence" value="ECO:0007669"/>
    <property type="project" value="InterPro"/>
</dbReference>
<dbReference type="AlphaFoldDB" id="A0A820RZH5"/>
<name>A0A820RZH5_9BILA</name>
<feature type="domain" description="UEV" evidence="2">
    <location>
        <begin position="1"/>
        <end position="54"/>
    </location>
</feature>
<accession>A0A820RZH5</accession>
<dbReference type="InterPro" id="IPR016135">
    <property type="entry name" value="UBQ-conjugating_enzyme/RWD"/>
</dbReference>
<evidence type="ECO:0000259" key="2">
    <source>
        <dbReference type="PROSITE" id="PS51322"/>
    </source>
</evidence>
<evidence type="ECO:0000256" key="1">
    <source>
        <dbReference type="SAM" id="MobiDB-lite"/>
    </source>
</evidence>
<feature type="non-terminal residue" evidence="3">
    <location>
        <position position="1"/>
    </location>
</feature>
<dbReference type="Proteomes" id="UP000663844">
    <property type="component" value="Unassembled WGS sequence"/>
</dbReference>
<dbReference type="Pfam" id="PF05743">
    <property type="entry name" value="UEV"/>
    <property type="match status" value="1"/>
</dbReference>
<dbReference type="InterPro" id="IPR052070">
    <property type="entry name" value="ESCRT-I_UEV_domain"/>
</dbReference>
<feature type="region of interest" description="Disordered" evidence="1">
    <location>
        <begin position="47"/>
        <end position="88"/>
    </location>
</feature>
<dbReference type="CDD" id="cd11685">
    <property type="entry name" value="UEV_TSG101-like"/>
    <property type="match status" value="1"/>
</dbReference>
<feature type="compositionally biased region" description="Low complexity" evidence="1">
    <location>
        <begin position="47"/>
        <end position="75"/>
    </location>
</feature>
<reference evidence="3" key="1">
    <citation type="submission" date="2021-02" db="EMBL/GenBank/DDBJ databases">
        <authorList>
            <person name="Nowell W R."/>
        </authorList>
    </citation>
    <scope>NUCLEOTIDE SEQUENCE</scope>
</reference>
<dbReference type="GO" id="GO:0000813">
    <property type="term" value="C:ESCRT I complex"/>
    <property type="evidence" value="ECO:0007669"/>
    <property type="project" value="TreeGrafter"/>
</dbReference>
<protein>
    <recommendedName>
        <fullName evidence="2">UEV domain-containing protein</fullName>
    </recommendedName>
</protein>
<dbReference type="PANTHER" id="PTHR23306:SF3">
    <property type="entry name" value="TUMOR SUPPRESSOR PROTEIN 101"/>
    <property type="match status" value="1"/>
</dbReference>
<dbReference type="PROSITE" id="PS51322">
    <property type="entry name" value="UEV"/>
    <property type="match status" value="1"/>
</dbReference>
<proteinExistence type="predicted"/>
<dbReference type="GO" id="GO:0008333">
    <property type="term" value="P:endosome to lysosome transport"/>
    <property type="evidence" value="ECO:0007669"/>
    <property type="project" value="TreeGrafter"/>
</dbReference>
<evidence type="ECO:0000313" key="4">
    <source>
        <dbReference type="Proteomes" id="UP000663844"/>
    </source>
</evidence>
<organism evidence="3 4">
    <name type="scientific">Adineta steineri</name>
    <dbReference type="NCBI Taxonomy" id="433720"/>
    <lineage>
        <taxon>Eukaryota</taxon>
        <taxon>Metazoa</taxon>
        <taxon>Spiralia</taxon>
        <taxon>Gnathifera</taxon>
        <taxon>Rotifera</taxon>
        <taxon>Eurotatoria</taxon>
        <taxon>Bdelloidea</taxon>
        <taxon>Adinetida</taxon>
        <taxon>Adinetidae</taxon>
        <taxon>Adineta</taxon>
    </lineage>
</organism>
<dbReference type="PANTHER" id="PTHR23306">
    <property type="entry name" value="TUMOR SUSCEPTIBILITY GENE 101 PROTEIN-RELATED"/>
    <property type="match status" value="1"/>
</dbReference>
<sequence length="125" mass="13568">PDLHGSTTSRDVQPDGTVIIPYLRNWRHPNSDLNHLINAMSDAFSQSPPVYSSGGSSSNTTTTNYATPYPTHTSMPIPPGMGMGGSTASTSHSYPYGYPQTEIPKDVYRESLQAAVVDLVRNRLN</sequence>
<dbReference type="SUPFAM" id="SSF54495">
    <property type="entry name" value="UBC-like"/>
    <property type="match status" value="1"/>
</dbReference>
<feature type="non-terminal residue" evidence="3">
    <location>
        <position position="125"/>
    </location>
</feature>